<feature type="compositionally biased region" description="Low complexity" evidence="1">
    <location>
        <begin position="254"/>
        <end position="288"/>
    </location>
</feature>
<dbReference type="OrthoDB" id="3269083at2759"/>
<evidence type="ECO:0000313" key="2">
    <source>
        <dbReference type="EMBL" id="TFL02103.1"/>
    </source>
</evidence>
<feature type="compositionally biased region" description="Polar residues" evidence="1">
    <location>
        <begin position="372"/>
        <end position="384"/>
    </location>
</feature>
<reference evidence="2 3" key="1">
    <citation type="journal article" date="2019" name="Nat. Ecol. Evol.">
        <title>Megaphylogeny resolves global patterns of mushroom evolution.</title>
        <authorList>
            <person name="Varga T."/>
            <person name="Krizsan K."/>
            <person name="Foldi C."/>
            <person name="Dima B."/>
            <person name="Sanchez-Garcia M."/>
            <person name="Sanchez-Ramirez S."/>
            <person name="Szollosi G.J."/>
            <person name="Szarkandi J.G."/>
            <person name="Papp V."/>
            <person name="Albert L."/>
            <person name="Andreopoulos W."/>
            <person name="Angelini C."/>
            <person name="Antonin V."/>
            <person name="Barry K.W."/>
            <person name="Bougher N.L."/>
            <person name="Buchanan P."/>
            <person name="Buyck B."/>
            <person name="Bense V."/>
            <person name="Catcheside P."/>
            <person name="Chovatia M."/>
            <person name="Cooper J."/>
            <person name="Damon W."/>
            <person name="Desjardin D."/>
            <person name="Finy P."/>
            <person name="Geml J."/>
            <person name="Haridas S."/>
            <person name="Hughes K."/>
            <person name="Justo A."/>
            <person name="Karasinski D."/>
            <person name="Kautmanova I."/>
            <person name="Kiss B."/>
            <person name="Kocsube S."/>
            <person name="Kotiranta H."/>
            <person name="LaButti K.M."/>
            <person name="Lechner B.E."/>
            <person name="Liimatainen K."/>
            <person name="Lipzen A."/>
            <person name="Lukacs Z."/>
            <person name="Mihaltcheva S."/>
            <person name="Morgado L.N."/>
            <person name="Niskanen T."/>
            <person name="Noordeloos M.E."/>
            <person name="Ohm R.A."/>
            <person name="Ortiz-Santana B."/>
            <person name="Ovrebo C."/>
            <person name="Racz N."/>
            <person name="Riley R."/>
            <person name="Savchenko A."/>
            <person name="Shiryaev A."/>
            <person name="Soop K."/>
            <person name="Spirin V."/>
            <person name="Szebenyi C."/>
            <person name="Tomsovsky M."/>
            <person name="Tulloss R.E."/>
            <person name="Uehling J."/>
            <person name="Grigoriev I.V."/>
            <person name="Vagvolgyi C."/>
            <person name="Papp T."/>
            <person name="Martin F.M."/>
            <person name="Miettinen O."/>
            <person name="Hibbett D.S."/>
            <person name="Nagy L.G."/>
        </authorList>
    </citation>
    <scope>NUCLEOTIDE SEQUENCE [LARGE SCALE GENOMIC DNA]</scope>
    <source>
        <strain evidence="2 3">CBS 309.79</strain>
    </source>
</reference>
<feature type="region of interest" description="Disordered" evidence="1">
    <location>
        <begin position="104"/>
        <end position="451"/>
    </location>
</feature>
<proteinExistence type="predicted"/>
<feature type="compositionally biased region" description="Polar residues" evidence="1">
    <location>
        <begin position="720"/>
        <end position="742"/>
    </location>
</feature>
<feature type="compositionally biased region" description="Pro residues" evidence="1">
    <location>
        <begin position="601"/>
        <end position="615"/>
    </location>
</feature>
<accession>A0A5C3QJM3</accession>
<feature type="compositionally biased region" description="Low complexity" evidence="1">
    <location>
        <begin position="670"/>
        <end position="681"/>
    </location>
</feature>
<feature type="compositionally biased region" description="Low complexity" evidence="1">
    <location>
        <begin position="329"/>
        <end position="338"/>
    </location>
</feature>
<feature type="region of interest" description="Disordered" evidence="1">
    <location>
        <begin position="494"/>
        <end position="742"/>
    </location>
</feature>
<dbReference type="AlphaFoldDB" id="A0A5C3QJM3"/>
<feature type="compositionally biased region" description="Gly residues" evidence="1">
    <location>
        <begin position="496"/>
        <end position="509"/>
    </location>
</feature>
<dbReference type="EMBL" id="ML178823">
    <property type="protein sequence ID" value="TFL02103.1"/>
    <property type="molecule type" value="Genomic_DNA"/>
</dbReference>
<feature type="compositionally biased region" description="Polar residues" evidence="1">
    <location>
        <begin position="150"/>
        <end position="164"/>
    </location>
</feature>
<feature type="compositionally biased region" description="Polar residues" evidence="1">
    <location>
        <begin position="396"/>
        <end position="406"/>
    </location>
</feature>
<evidence type="ECO:0000256" key="1">
    <source>
        <dbReference type="SAM" id="MobiDB-lite"/>
    </source>
</evidence>
<evidence type="ECO:0000313" key="3">
    <source>
        <dbReference type="Proteomes" id="UP000305067"/>
    </source>
</evidence>
<feature type="compositionally biased region" description="Low complexity" evidence="1">
    <location>
        <begin position="634"/>
        <end position="645"/>
    </location>
</feature>
<keyword evidence="3" id="KW-1185">Reference proteome</keyword>
<feature type="compositionally biased region" description="Polar residues" evidence="1">
    <location>
        <begin position="240"/>
        <end position="253"/>
    </location>
</feature>
<sequence length="742" mass="75451">MQNGPLPSPANLQTAAEIKTAAADLVDRKTKGFTALSMLRQAKVCIQNASVAQKNEALVEAFTEYAKAAHLARKVMASPEHMSEKNAGQQGLLTKEIQEFLGNEGRTLADNLPKTEKKLKQREAISPSSASEDGPITKSGGSIADRVRSLQESTGGAIGTTSKRISLPAVPKTPLTRSPAAPNKPQLPKLDNASILTPTSAPSFSNKVSPLLPSTMNNVASPPPPLSAKPQPSPKVDGFSISSQLQTPSYPRSQAQQSVPPQLQPQPMRAAPSLSALAASLSSSSAPSSHPPSPSANAFALTSPSSLPPTSSASAQFQPLSSPVPIPLGASTSTSAGVTAGGGIDADHAFVPASALGPPSPSSTPASSPQATNFSPNDFNQHSAFNLKRDEAPAPASSSTYVNGSAQPLKPTVIPLEPQPVVSPALDLKQPSNFKVNGTEQSTEKQTVAEPQSAEFNLSQFNQDFPDLEDFESQHLIAGPSFSATSNGVGNVSGLSGLGVGEVNMGGGALNSANLAGSLKPADTGSTSSIRSKSSLTKLQNGLSPGSSSLATGSFPSPTSASFPVSPPAASTSSFQHQQALSPTPLSPPSSTTQMTLDGRPPLPNPPIGNAPFPPQTNGYGNFNAAPPTSGNFSPPSGLSLSPMGMPGPGPSSAAYRPFSASLGRSLDRPSSTPITPSAPAFISRSPSPSGHAQNPAGAAPESGEGTGTGTIAGLAAGIQPTQPRTRRSSFTSHCTGSESVC</sequence>
<feature type="compositionally biased region" description="Low complexity" evidence="1">
    <location>
        <begin position="526"/>
        <end position="539"/>
    </location>
</feature>
<feature type="compositionally biased region" description="Low complexity" evidence="1">
    <location>
        <begin position="352"/>
        <end position="371"/>
    </location>
</feature>
<gene>
    <name evidence="2" type="ORF">BDV98DRAFT_50664</name>
</gene>
<feature type="compositionally biased region" description="Polar residues" evidence="1">
    <location>
        <begin position="540"/>
        <end position="552"/>
    </location>
</feature>
<feature type="compositionally biased region" description="Low complexity" evidence="1">
    <location>
        <begin position="300"/>
        <end position="315"/>
    </location>
</feature>
<feature type="compositionally biased region" description="Polar residues" evidence="1">
    <location>
        <begin position="194"/>
        <end position="219"/>
    </location>
</feature>
<feature type="compositionally biased region" description="Polar residues" evidence="1">
    <location>
        <begin position="616"/>
        <end position="633"/>
    </location>
</feature>
<dbReference type="STRING" id="1884261.A0A5C3QJM3"/>
<feature type="compositionally biased region" description="Pro residues" evidence="1">
    <location>
        <begin position="221"/>
        <end position="233"/>
    </location>
</feature>
<feature type="compositionally biased region" description="Basic and acidic residues" evidence="1">
    <location>
        <begin position="113"/>
        <end position="123"/>
    </location>
</feature>
<feature type="compositionally biased region" description="Low complexity" evidence="1">
    <location>
        <begin position="554"/>
        <end position="593"/>
    </location>
</feature>
<dbReference type="Proteomes" id="UP000305067">
    <property type="component" value="Unassembled WGS sequence"/>
</dbReference>
<feature type="compositionally biased region" description="Polar residues" evidence="1">
    <location>
        <begin position="430"/>
        <end position="451"/>
    </location>
</feature>
<organism evidence="2 3">
    <name type="scientific">Pterulicium gracile</name>
    <dbReference type="NCBI Taxonomy" id="1884261"/>
    <lineage>
        <taxon>Eukaryota</taxon>
        <taxon>Fungi</taxon>
        <taxon>Dikarya</taxon>
        <taxon>Basidiomycota</taxon>
        <taxon>Agaricomycotina</taxon>
        <taxon>Agaricomycetes</taxon>
        <taxon>Agaricomycetidae</taxon>
        <taxon>Agaricales</taxon>
        <taxon>Pleurotineae</taxon>
        <taxon>Pterulaceae</taxon>
        <taxon>Pterulicium</taxon>
    </lineage>
</organism>
<feature type="compositionally biased region" description="Low complexity" evidence="1">
    <location>
        <begin position="510"/>
        <end position="519"/>
    </location>
</feature>
<protein>
    <submittedName>
        <fullName evidence="2">Uncharacterized protein</fullName>
    </submittedName>
</protein>
<name>A0A5C3QJM3_9AGAR</name>